<name>A0ABT4GTK6_PAEAL</name>
<accession>A0ABT4GTK6</accession>
<evidence type="ECO:0000313" key="1">
    <source>
        <dbReference type="EMBL" id="MCY9760034.1"/>
    </source>
</evidence>
<keyword evidence="2" id="KW-1185">Reference proteome</keyword>
<comment type="caution">
    <text evidence="1">The sequence shown here is derived from an EMBL/GenBank/DDBJ whole genome shotgun (WGS) entry which is preliminary data.</text>
</comment>
<dbReference type="RefSeq" id="WP_005549534.1">
    <property type="nucleotide sequence ID" value="NZ_JAMDLX010000160.1"/>
</dbReference>
<dbReference type="Proteomes" id="UP001527181">
    <property type="component" value="Unassembled WGS sequence"/>
</dbReference>
<evidence type="ECO:0000313" key="2">
    <source>
        <dbReference type="Proteomes" id="UP001527181"/>
    </source>
</evidence>
<sequence length="105" mass="11861">MSTRLSNTLKEQMESTNLIARELLGNVNFDATGNEVIVTAAQESALDTYGDMLEAHEHELIEQLHRVVVEYSAKIAANRNLQRLIGREVGRREVLRERIEAGEDI</sequence>
<gene>
    <name evidence="1" type="ORF">M5X12_05505</name>
</gene>
<dbReference type="EMBL" id="JAMDNP010000008">
    <property type="protein sequence ID" value="MCY9760034.1"/>
    <property type="molecule type" value="Genomic_DNA"/>
</dbReference>
<protein>
    <submittedName>
        <fullName evidence="1">Uncharacterized protein</fullName>
    </submittedName>
</protein>
<dbReference type="GeneID" id="94491033"/>
<organism evidence="1 2">
    <name type="scientific">Paenibacillus alvei</name>
    <name type="common">Bacillus alvei</name>
    <dbReference type="NCBI Taxonomy" id="44250"/>
    <lineage>
        <taxon>Bacteria</taxon>
        <taxon>Bacillati</taxon>
        <taxon>Bacillota</taxon>
        <taxon>Bacilli</taxon>
        <taxon>Bacillales</taxon>
        <taxon>Paenibacillaceae</taxon>
        <taxon>Paenibacillus</taxon>
    </lineage>
</organism>
<proteinExistence type="predicted"/>
<reference evidence="1 2" key="1">
    <citation type="submission" date="2022-05" db="EMBL/GenBank/DDBJ databases">
        <title>Genome Sequencing of Bee-Associated Microbes.</title>
        <authorList>
            <person name="Dunlap C."/>
        </authorList>
    </citation>
    <scope>NUCLEOTIDE SEQUENCE [LARGE SCALE GENOMIC DNA]</scope>
    <source>
        <strain evidence="1 2">NRRL B-04010</strain>
    </source>
</reference>